<gene>
    <name evidence="12" type="ORF">HGG74_06070</name>
</gene>
<sequence>MHCSIVPPYLLRRIARLERDSLQPAAEAARRALLRTAGLNRTRQAKVRQLSAVLPAPSVLHPGPEPARGPEAWAELAPDRQINDAQHGERLPGKRVRSEGRPPVADPVVNEAYDGLGSTFELFARVYGRNSLDDAGEVLRATVHYGQDYDNAFWNGTRMVFGDGDGQILKGFTGSLSVIGHELTHGVVQYTANFAYQGQSGALNESMADVFAVLVEQYALRQTAAEASWLIGEGLFTDQVSGVALRSLKEPGTAYDDDVLGKDPQPGSMAGYVQTSDDNGGVHLNSGIPNRAFALLALRLGGYAWERAGLIWYDALTGPDVGAQTDFAGFVRATESAAVKRYGRDSEEYAALAAAWAAVGLMD</sequence>
<accession>A0A7X6HBM7</accession>
<evidence type="ECO:0000256" key="5">
    <source>
        <dbReference type="ARBA" id="ARBA00022833"/>
    </source>
</evidence>
<comment type="similarity">
    <text evidence="1 8">Belongs to the peptidase M4 family.</text>
</comment>
<evidence type="ECO:0000313" key="13">
    <source>
        <dbReference type="Proteomes" id="UP000544090"/>
    </source>
</evidence>
<evidence type="ECO:0000259" key="11">
    <source>
        <dbReference type="Pfam" id="PF02868"/>
    </source>
</evidence>
<keyword evidence="4 8" id="KW-0378">Hydrolase</keyword>
<dbReference type="GO" id="GO:0046872">
    <property type="term" value="F:metal ion binding"/>
    <property type="evidence" value="ECO:0007669"/>
    <property type="project" value="UniProtKB-UniRule"/>
</dbReference>
<evidence type="ECO:0000256" key="1">
    <source>
        <dbReference type="ARBA" id="ARBA00009388"/>
    </source>
</evidence>
<dbReference type="InterPro" id="IPR013856">
    <property type="entry name" value="Peptidase_M4_domain"/>
</dbReference>
<dbReference type="InterPro" id="IPR027268">
    <property type="entry name" value="Peptidase_M4/M1_CTD_sf"/>
</dbReference>
<feature type="region of interest" description="Disordered" evidence="9">
    <location>
        <begin position="80"/>
        <end position="106"/>
    </location>
</feature>
<feature type="compositionally biased region" description="Basic and acidic residues" evidence="9">
    <location>
        <begin position="80"/>
        <end position="100"/>
    </location>
</feature>
<dbReference type="GO" id="GO:0006508">
    <property type="term" value="P:proteolysis"/>
    <property type="evidence" value="ECO:0007669"/>
    <property type="project" value="UniProtKB-KW"/>
</dbReference>
<comment type="subcellular location">
    <subcellularLocation>
        <location evidence="8">Secreted</location>
    </subcellularLocation>
</comment>
<comment type="function">
    <text evidence="8">Extracellular zinc metalloprotease.</text>
</comment>
<dbReference type="Gene3D" id="1.10.390.10">
    <property type="entry name" value="Neutral Protease Domain 2"/>
    <property type="match status" value="1"/>
</dbReference>
<evidence type="ECO:0000256" key="8">
    <source>
        <dbReference type="RuleBase" id="RU366073"/>
    </source>
</evidence>
<dbReference type="GO" id="GO:0005576">
    <property type="term" value="C:extracellular region"/>
    <property type="evidence" value="ECO:0007669"/>
    <property type="project" value="UniProtKB-SubCell"/>
</dbReference>
<keyword evidence="5 8" id="KW-0862">Zinc</keyword>
<evidence type="ECO:0000256" key="4">
    <source>
        <dbReference type="ARBA" id="ARBA00022801"/>
    </source>
</evidence>
<organism evidence="12 13">
    <name type="scientific">Arthrobacter mobilis</name>
    <dbReference type="NCBI Taxonomy" id="2724944"/>
    <lineage>
        <taxon>Bacteria</taxon>
        <taxon>Bacillati</taxon>
        <taxon>Actinomycetota</taxon>
        <taxon>Actinomycetes</taxon>
        <taxon>Micrococcales</taxon>
        <taxon>Micrococcaceae</taxon>
        <taxon>Arthrobacter</taxon>
    </lineage>
</organism>
<dbReference type="GO" id="GO:0004222">
    <property type="term" value="F:metalloendopeptidase activity"/>
    <property type="evidence" value="ECO:0007669"/>
    <property type="project" value="UniProtKB-UniRule"/>
</dbReference>
<dbReference type="SUPFAM" id="SSF55486">
    <property type="entry name" value="Metalloproteases ('zincins'), catalytic domain"/>
    <property type="match status" value="1"/>
</dbReference>
<dbReference type="Pfam" id="PF01447">
    <property type="entry name" value="Peptidase_M4"/>
    <property type="match status" value="1"/>
</dbReference>
<evidence type="ECO:0000259" key="10">
    <source>
        <dbReference type="Pfam" id="PF01447"/>
    </source>
</evidence>
<proteinExistence type="inferred from homology"/>
<name>A0A7X6HBM7_9MICC</name>
<evidence type="ECO:0000256" key="6">
    <source>
        <dbReference type="ARBA" id="ARBA00023049"/>
    </source>
</evidence>
<dbReference type="PRINTS" id="PR00730">
    <property type="entry name" value="THERMOLYSIN"/>
</dbReference>
<feature type="active site" evidence="7">
    <location>
        <position position="182"/>
    </location>
</feature>
<evidence type="ECO:0000313" key="12">
    <source>
        <dbReference type="EMBL" id="NKX54116.1"/>
    </source>
</evidence>
<evidence type="ECO:0000256" key="3">
    <source>
        <dbReference type="ARBA" id="ARBA00022723"/>
    </source>
</evidence>
<dbReference type="RefSeq" id="WP_168485468.1">
    <property type="nucleotide sequence ID" value="NZ_JAAZSQ010000004.1"/>
</dbReference>
<dbReference type="InterPro" id="IPR001570">
    <property type="entry name" value="Peptidase_M4_C_domain"/>
</dbReference>
<protein>
    <recommendedName>
        <fullName evidence="8">Neutral metalloproteinase</fullName>
        <ecNumber evidence="8">3.4.24.-</ecNumber>
    </recommendedName>
</protein>
<dbReference type="EMBL" id="JAAZSQ010000004">
    <property type="protein sequence ID" value="NKX54116.1"/>
    <property type="molecule type" value="Genomic_DNA"/>
</dbReference>
<dbReference type="Pfam" id="PF02868">
    <property type="entry name" value="Peptidase_M4_C"/>
    <property type="match status" value="1"/>
</dbReference>
<dbReference type="AlphaFoldDB" id="A0A7X6HBM7"/>
<dbReference type="Proteomes" id="UP000544090">
    <property type="component" value="Unassembled WGS sequence"/>
</dbReference>
<keyword evidence="6 8" id="KW-0482">Metalloprotease</keyword>
<evidence type="ECO:0000256" key="2">
    <source>
        <dbReference type="ARBA" id="ARBA00022670"/>
    </source>
</evidence>
<keyword evidence="13" id="KW-1185">Reference proteome</keyword>
<dbReference type="InterPro" id="IPR052759">
    <property type="entry name" value="Metalloprotease_M4"/>
</dbReference>
<feature type="domain" description="Peptidase M4 C-terminal" evidence="11">
    <location>
        <begin position="192"/>
        <end position="360"/>
    </location>
</feature>
<keyword evidence="8" id="KW-0964">Secreted</keyword>
<dbReference type="InterPro" id="IPR023612">
    <property type="entry name" value="Peptidase_M4"/>
</dbReference>
<dbReference type="PANTHER" id="PTHR43579">
    <property type="match status" value="1"/>
</dbReference>
<keyword evidence="3" id="KW-0479">Metal-binding</keyword>
<dbReference type="Gene3D" id="3.10.170.10">
    <property type="match status" value="1"/>
</dbReference>
<dbReference type="EC" id="3.4.24.-" evidence="8"/>
<comment type="cofactor">
    <cofactor evidence="8">
        <name>Zn(2+)</name>
        <dbReference type="ChEBI" id="CHEBI:29105"/>
    </cofactor>
</comment>
<feature type="active site" description="Proton donor" evidence="7">
    <location>
        <position position="283"/>
    </location>
</feature>
<feature type="domain" description="Peptidase M4" evidence="10">
    <location>
        <begin position="112"/>
        <end position="189"/>
    </location>
</feature>
<comment type="caution">
    <text evidence="12">The sequence shown here is derived from an EMBL/GenBank/DDBJ whole genome shotgun (WGS) entry which is preliminary data.</text>
</comment>
<reference evidence="12 13" key="1">
    <citation type="submission" date="2020-04" db="EMBL/GenBank/DDBJ databases">
        <title>Arthrobacter sp. nov.</title>
        <authorList>
            <person name="Liu S."/>
        </authorList>
    </citation>
    <scope>NUCLEOTIDE SEQUENCE [LARGE SCALE GENOMIC DNA]</scope>
    <source>
        <strain evidence="12 13">E918</strain>
    </source>
</reference>
<keyword evidence="2 8" id="KW-0645">Protease</keyword>
<evidence type="ECO:0000256" key="9">
    <source>
        <dbReference type="SAM" id="MobiDB-lite"/>
    </source>
</evidence>
<dbReference type="CDD" id="cd09597">
    <property type="entry name" value="M4_TLP"/>
    <property type="match status" value="1"/>
</dbReference>
<dbReference type="PANTHER" id="PTHR43579:SF1">
    <property type="entry name" value="NEUTRAL METALLOPROTEINASE"/>
    <property type="match status" value="1"/>
</dbReference>
<evidence type="ECO:0000256" key="7">
    <source>
        <dbReference type="PIRSR" id="PIRSR623612-1"/>
    </source>
</evidence>